<dbReference type="EMBL" id="GGEC01056846">
    <property type="protein sequence ID" value="MBX37330.1"/>
    <property type="molecule type" value="Transcribed_RNA"/>
</dbReference>
<name>A0A2P2N4E1_RHIMU</name>
<dbReference type="AlphaFoldDB" id="A0A2P2N4E1"/>
<accession>A0A2P2N4E1</accession>
<evidence type="ECO:0000313" key="1">
    <source>
        <dbReference type="EMBL" id="MBX37330.1"/>
    </source>
</evidence>
<reference evidence="1" key="1">
    <citation type="submission" date="2018-02" db="EMBL/GenBank/DDBJ databases">
        <title>Rhizophora mucronata_Transcriptome.</title>
        <authorList>
            <person name="Meera S.P."/>
            <person name="Sreeshan A."/>
            <person name="Augustine A."/>
        </authorList>
    </citation>
    <scope>NUCLEOTIDE SEQUENCE</scope>
    <source>
        <tissue evidence="1">Leaf</tissue>
    </source>
</reference>
<organism evidence="1">
    <name type="scientific">Rhizophora mucronata</name>
    <name type="common">Asiatic mangrove</name>
    <dbReference type="NCBI Taxonomy" id="61149"/>
    <lineage>
        <taxon>Eukaryota</taxon>
        <taxon>Viridiplantae</taxon>
        <taxon>Streptophyta</taxon>
        <taxon>Embryophyta</taxon>
        <taxon>Tracheophyta</taxon>
        <taxon>Spermatophyta</taxon>
        <taxon>Magnoliopsida</taxon>
        <taxon>eudicotyledons</taxon>
        <taxon>Gunneridae</taxon>
        <taxon>Pentapetalae</taxon>
        <taxon>rosids</taxon>
        <taxon>fabids</taxon>
        <taxon>Malpighiales</taxon>
        <taxon>Rhizophoraceae</taxon>
        <taxon>Rhizophora</taxon>
    </lineage>
</organism>
<protein>
    <submittedName>
        <fullName evidence="1">Uncharacterized protein</fullName>
    </submittedName>
</protein>
<sequence>MPEVCKPNDNMELLIRMGKKKSTSYFGIFW</sequence>
<proteinExistence type="predicted"/>